<accession>A0A0K2UXQ8</accession>
<dbReference type="EMBL" id="HACA01025484">
    <property type="protein sequence ID" value="CDW42845.1"/>
    <property type="molecule type" value="Transcribed_RNA"/>
</dbReference>
<protein>
    <submittedName>
        <fullName evidence="1">Uncharacterized protein</fullName>
    </submittedName>
</protein>
<evidence type="ECO:0000313" key="1">
    <source>
        <dbReference type="EMBL" id="CDW42845.1"/>
    </source>
</evidence>
<name>A0A0K2UXQ8_LEPSM</name>
<dbReference type="AlphaFoldDB" id="A0A0K2UXQ8"/>
<feature type="non-terminal residue" evidence="1">
    <location>
        <position position="1"/>
    </location>
</feature>
<proteinExistence type="predicted"/>
<organism evidence="1">
    <name type="scientific">Lepeophtheirus salmonis</name>
    <name type="common">Salmon louse</name>
    <name type="synonym">Caligus salmonis</name>
    <dbReference type="NCBI Taxonomy" id="72036"/>
    <lineage>
        <taxon>Eukaryota</taxon>
        <taxon>Metazoa</taxon>
        <taxon>Ecdysozoa</taxon>
        <taxon>Arthropoda</taxon>
        <taxon>Crustacea</taxon>
        <taxon>Multicrustacea</taxon>
        <taxon>Hexanauplia</taxon>
        <taxon>Copepoda</taxon>
        <taxon>Siphonostomatoida</taxon>
        <taxon>Caligidae</taxon>
        <taxon>Lepeophtheirus</taxon>
    </lineage>
</organism>
<sequence>YSILDPSSLPAAVCLIVFIKSPISLPYTCLSCRRRGFATGLISLRVILINHLSSCSRPLFDSLYTTLILKTSVEES</sequence>
<reference evidence="1" key="1">
    <citation type="submission" date="2014-05" db="EMBL/GenBank/DDBJ databases">
        <authorList>
            <person name="Chronopoulou M."/>
        </authorList>
    </citation>
    <scope>NUCLEOTIDE SEQUENCE</scope>
    <source>
        <tissue evidence="1">Whole organism</tissue>
    </source>
</reference>